<feature type="transmembrane region" description="Helical" evidence="7">
    <location>
        <begin position="6"/>
        <end position="25"/>
    </location>
</feature>
<dbReference type="OrthoDB" id="7874615at2"/>
<geneLocation type="plasmid" evidence="8 9">
    <name>unnamed1</name>
</geneLocation>
<proteinExistence type="inferred from homology"/>
<gene>
    <name evidence="8" type="ORF">EOK75_18995</name>
</gene>
<evidence type="ECO:0000313" key="8">
    <source>
        <dbReference type="EMBL" id="QCO58065.1"/>
    </source>
</evidence>
<protein>
    <submittedName>
        <fullName evidence="8">Putative sulfate exporter family transporter</fullName>
    </submittedName>
</protein>
<keyword evidence="6 7" id="KW-0472">Membrane</keyword>
<keyword evidence="8" id="KW-0614">Plasmid</keyword>
<feature type="transmembrane region" description="Helical" evidence="7">
    <location>
        <begin position="37"/>
        <end position="58"/>
    </location>
</feature>
<evidence type="ECO:0000256" key="3">
    <source>
        <dbReference type="ARBA" id="ARBA00022475"/>
    </source>
</evidence>
<dbReference type="Proteomes" id="UP000298631">
    <property type="component" value="Plasmid unnamed1"/>
</dbReference>
<evidence type="ECO:0000256" key="7">
    <source>
        <dbReference type="SAM" id="Phobius"/>
    </source>
</evidence>
<name>A0A4P8EMK7_9RHOB</name>
<comment type="subcellular location">
    <subcellularLocation>
        <location evidence="1">Cell membrane</location>
        <topology evidence="1">Multi-pass membrane protein</topology>
    </subcellularLocation>
</comment>
<comment type="similarity">
    <text evidence="2">Belongs to the UPF0324 family.</text>
</comment>
<dbReference type="InterPro" id="IPR018383">
    <property type="entry name" value="UPF0324_pro"/>
</dbReference>
<keyword evidence="9" id="KW-1185">Reference proteome</keyword>
<keyword evidence="4 7" id="KW-0812">Transmembrane</keyword>
<keyword evidence="3" id="KW-1003">Cell membrane</keyword>
<evidence type="ECO:0000256" key="2">
    <source>
        <dbReference type="ARBA" id="ARBA00007977"/>
    </source>
</evidence>
<feature type="transmembrane region" description="Helical" evidence="7">
    <location>
        <begin position="94"/>
        <end position="118"/>
    </location>
</feature>
<accession>A0A4P8EMK7</accession>
<keyword evidence="5 7" id="KW-1133">Transmembrane helix</keyword>
<dbReference type="EMBL" id="CP039965">
    <property type="protein sequence ID" value="QCO58065.1"/>
    <property type="molecule type" value="Genomic_DNA"/>
</dbReference>
<evidence type="ECO:0000256" key="1">
    <source>
        <dbReference type="ARBA" id="ARBA00004651"/>
    </source>
</evidence>
<organism evidence="8 9">
    <name type="scientific">Pseudorhodobacter turbinis</name>
    <dbReference type="NCBI Taxonomy" id="2500533"/>
    <lineage>
        <taxon>Bacteria</taxon>
        <taxon>Pseudomonadati</taxon>
        <taxon>Pseudomonadota</taxon>
        <taxon>Alphaproteobacteria</taxon>
        <taxon>Rhodobacterales</taxon>
        <taxon>Paracoccaceae</taxon>
        <taxon>Pseudorhodobacter</taxon>
    </lineage>
</organism>
<evidence type="ECO:0000256" key="6">
    <source>
        <dbReference type="ARBA" id="ARBA00023136"/>
    </source>
</evidence>
<dbReference type="AlphaFoldDB" id="A0A4P8EMK7"/>
<evidence type="ECO:0000256" key="4">
    <source>
        <dbReference type="ARBA" id="ARBA00022692"/>
    </source>
</evidence>
<dbReference type="KEGG" id="pseb:EOK75_18995"/>
<dbReference type="GO" id="GO:0005886">
    <property type="term" value="C:plasma membrane"/>
    <property type="evidence" value="ECO:0007669"/>
    <property type="project" value="UniProtKB-SubCell"/>
</dbReference>
<dbReference type="Pfam" id="PF03601">
    <property type="entry name" value="Cons_hypoth698"/>
    <property type="match status" value="1"/>
</dbReference>
<evidence type="ECO:0000256" key="5">
    <source>
        <dbReference type="ARBA" id="ARBA00022989"/>
    </source>
</evidence>
<evidence type="ECO:0000313" key="9">
    <source>
        <dbReference type="Proteomes" id="UP000298631"/>
    </source>
</evidence>
<reference evidence="8 9" key="1">
    <citation type="submission" date="2019-05" db="EMBL/GenBank/DDBJ databases">
        <title>Pseudorhodobacter turbinis sp. nov., isolated from the gut of the Korean turban shell.</title>
        <authorList>
            <person name="Jeong Y.-S."/>
            <person name="Kang W.-R."/>
            <person name="Bae J.-W."/>
        </authorList>
    </citation>
    <scope>NUCLEOTIDE SEQUENCE [LARGE SCALE GENOMIC DNA]</scope>
    <source>
        <strain evidence="8 9">S12M18</strain>
        <plasmid evidence="8 9">unnamed1</plasmid>
    </source>
</reference>
<sequence length="120" mass="12703">MFLGGTIHDVAQVVLCISFIVRILIKPKDTSDGRPPILPLFAIGFFVLATLNSLGFIPVWSADFAGVLSRWALLVAVAAVGNKTSLGRMVQVGPAAIALVFVETIFLGVLILCGLLILGR</sequence>